<evidence type="ECO:0000256" key="4">
    <source>
        <dbReference type="ARBA" id="ARBA00022807"/>
    </source>
</evidence>
<feature type="chain" id="PRO_5019264045" evidence="6">
    <location>
        <begin position="38"/>
        <end position="248"/>
    </location>
</feature>
<dbReference type="Gene3D" id="3.90.1720.10">
    <property type="entry name" value="endopeptidase domain like (from Nostoc punctiforme)"/>
    <property type="match status" value="1"/>
</dbReference>
<proteinExistence type="inferred from homology"/>
<protein>
    <submittedName>
        <fullName evidence="8">NlpC/P60 family protein</fullName>
    </submittedName>
</protein>
<evidence type="ECO:0000313" key="8">
    <source>
        <dbReference type="EMBL" id="AZN30542.1"/>
    </source>
</evidence>
<keyword evidence="6" id="KW-0732">Signal</keyword>
<name>A0A3S8ZAQ1_9ACTO</name>
<keyword evidence="4" id="KW-0788">Thiol protease</keyword>
<reference evidence="8 9" key="1">
    <citation type="submission" date="2018-12" db="EMBL/GenBank/DDBJ databases">
        <title>Complete genome sequence of Flaviflexus salsibiostraticola KCTC 33148.</title>
        <authorList>
            <person name="Bae J.-W."/>
        </authorList>
    </citation>
    <scope>NUCLEOTIDE SEQUENCE [LARGE SCALE GENOMIC DNA]</scope>
    <source>
        <strain evidence="8 9">KCTC 33148</strain>
    </source>
</reference>
<keyword evidence="9" id="KW-1185">Reference proteome</keyword>
<evidence type="ECO:0000256" key="5">
    <source>
        <dbReference type="SAM" id="MobiDB-lite"/>
    </source>
</evidence>
<dbReference type="SUPFAM" id="SSF54001">
    <property type="entry name" value="Cysteine proteinases"/>
    <property type="match status" value="1"/>
</dbReference>
<dbReference type="PROSITE" id="PS51935">
    <property type="entry name" value="NLPC_P60"/>
    <property type="match status" value="1"/>
</dbReference>
<organism evidence="8 9">
    <name type="scientific">Flaviflexus salsibiostraticola</name>
    <dbReference type="NCBI Taxonomy" id="1282737"/>
    <lineage>
        <taxon>Bacteria</taxon>
        <taxon>Bacillati</taxon>
        <taxon>Actinomycetota</taxon>
        <taxon>Actinomycetes</taxon>
        <taxon>Actinomycetales</taxon>
        <taxon>Actinomycetaceae</taxon>
        <taxon>Flaviflexus</taxon>
    </lineage>
</organism>
<dbReference type="Proteomes" id="UP000270021">
    <property type="component" value="Chromosome"/>
</dbReference>
<gene>
    <name evidence="8" type="ORF">EJO69_09660</name>
</gene>
<dbReference type="GO" id="GO:0006508">
    <property type="term" value="P:proteolysis"/>
    <property type="evidence" value="ECO:0007669"/>
    <property type="project" value="UniProtKB-KW"/>
</dbReference>
<feature type="region of interest" description="Disordered" evidence="5">
    <location>
        <begin position="98"/>
        <end position="123"/>
    </location>
</feature>
<evidence type="ECO:0000256" key="6">
    <source>
        <dbReference type="SAM" id="SignalP"/>
    </source>
</evidence>
<dbReference type="EMBL" id="CP034438">
    <property type="protein sequence ID" value="AZN30542.1"/>
    <property type="molecule type" value="Genomic_DNA"/>
</dbReference>
<evidence type="ECO:0000256" key="3">
    <source>
        <dbReference type="ARBA" id="ARBA00022801"/>
    </source>
</evidence>
<feature type="signal peptide" evidence="6">
    <location>
        <begin position="1"/>
        <end position="37"/>
    </location>
</feature>
<evidence type="ECO:0000256" key="1">
    <source>
        <dbReference type="ARBA" id="ARBA00007074"/>
    </source>
</evidence>
<dbReference type="GO" id="GO:0008234">
    <property type="term" value="F:cysteine-type peptidase activity"/>
    <property type="evidence" value="ECO:0007669"/>
    <property type="project" value="UniProtKB-KW"/>
</dbReference>
<evidence type="ECO:0000256" key="2">
    <source>
        <dbReference type="ARBA" id="ARBA00022670"/>
    </source>
</evidence>
<dbReference type="AlphaFoldDB" id="A0A3S8ZAQ1"/>
<dbReference type="OrthoDB" id="9815778at2"/>
<dbReference type="PANTHER" id="PTHR47053">
    <property type="entry name" value="MUREIN DD-ENDOPEPTIDASE MEPH-RELATED"/>
    <property type="match status" value="1"/>
</dbReference>
<sequence length="248" mass="24721">MSNRRGRHVAPKVRPSSAFTVAAVSAAFGMTATAAVAAPETEAVAKTVSLAAPQAPAVIGVELPEEAAVELAPISVTSEAAPEPVVEEAPVEVEAEVPAAPAAAPAPAEAAPQAAAAPAQTQAAPQVAAPAPAPAVSSGNQSVVAIARQYVGAPYVYGGTTPAGWDCSGFTSYVFAQAGISLPRSSSAQLYAGRTIPASQAQPGDLVWWPGHIGIYSGNGMHIAARNPSSGTYEGPVYGTPTYVRVGG</sequence>
<dbReference type="InterPro" id="IPR038765">
    <property type="entry name" value="Papain-like_cys_pep_sf"/>
</dbReference>
<evidence type="ECO:0000259" key="7">
    <source>
        <dbReference type="PROSITE" id="PS51935"/>
    </source>
</evidence>
<dbReference type="InterPro" id="IPR051202">
    <property type="entry name" value="Peptidase_C40"/>
</dbReference>
<feature type="domain" description="NlpC/P60" evidence="7">
    <location>
        <begin position="137"/>
        <end position="248"/>
    </location>
</feature>
<accession>A0A3S8ZAQ1</accession>
<dbReference type="PANTHER" id="PTHR47053:SF1">
    <property type="entry name" value="MUREIN DD-ENDOPEPTIDASE MEPH-RELATED"/>
    <property type="match status" value="1"/>
</dbReference>
<keyword evidence="2" id="KW-0645">Protease</keyword>
<dbReference type="Pfam" id="PF00877">
    <property type="entry name" value="NLPC_P60"/>
    <property type="match status" value="1"/>
</dbReference>
<keyword evidence="3" id="KW-0378">Hydrolase</keyword>
<evidence type="ECO:0000313" key="9">
    <source>
        <dbReference type="Proteomes" id="UP000270021"/>
    </source>
</evidence>
<dbReference type="KEGG" id="fsl:EJO69_09660"/>
<dbReference type="InterPro" id="IPR000064">
    <property type="entry name" value="NLP_P60_dom"/>
</dbReference>
<comment type="similarity">
    <text evidence="1">Belongs to the peptidase C40 family.</text>
</comment>